<evidence type="ECO:0000313" key="12">
    <source>
        <dbReference type="EMBL" id="KAH0619662.1"/>
    </source>
</evidence>
<dbReference type="InterPro" id="IPR006571">
    <property type="entry name" value="TLDc_dom"/>
</dbReference>
<dbReference type="Pfam" id="PF07534">
    <property type="entry name" value="TLD"/>
    <property type="match status" value="1"/>
</dbReference>
<keyword evidence="5" id="KW-0472">Membrane</keyword>
<feature type="domain" description="TLDc" evidence="11">
    <location>
        <begin position="265"/>
        <end position="433"/>
    </location>
</feature>
<evidence type="ECO:0000256" key="7">
    <source>
        <dbReference type="ARBA" id="ARBA00039594"/>
    </source>
</evidence>
<proteinExistence type="predicted"/>
<dbReference type="SMART" id="SM00584">
    <property type="entry name" value="TLDc"/>
    <property type="match status" value="1"/>
</dbReference>
<keyword evidence="13" id="KW-1185">Reference proteome</keyword>
<name>A0ABQ7SQL5_PHRPL</name>
<evidence type="ECO:0000313" key="13">
    <source>
        <dbReference type="Proteomes" id="UP000826234"/>
    </source>
</evidence>
<dbReference type="EMBL" id="JAIPUX010003776">
    <property type="protein sequence ID" value="KAH0619662.1"/>
    <property type="molecule type" value="Genomic_DNA"/>
</dbReference>
<feature type="compositionally biased region" description="Basic and acidic residues" evidence="10">
    <location>
        <begin position="465"/>
        <end position="474"/>
    </location>
</feature>
<feature type="region of interest" description="Disordered" evidence="10">
    <location>
        <begin position="463"/>
        <end position="483"/>
    </location>
</feature>
<evidence type="ECO:0000256" key="5">
    <source>
        <dbReference type="ARBA" id="ARBA00023136"/>
    </source>
</evidence>
<evidence type="ECO:0000256" key="9">
    <source>
        <dbReference type="ARBA" id="ARBA00042134"/>
    </source>
</evidence>
<dbReference type="Proteomes" id="UP000826234">
    <property type="component" value="Unassembled WGS sequence"/>
</dbReference>
<comment type="subcellular location">
    <subcellularLocation>
        <location evidence="3">Cytoplasm</location>
    </subcellularLocation>
    <subcellularLocation>
        <location evidence="2">Lysosome</location>
    </subcellularLocation>
    <subcellularLocation>
        <location evidence="1">Membrane</location>
    </subcellularLocation>
</comment>
<evidence type="ECO:0000256" key="10">
    <source>
        <dbReference type="SAM" id="MobiDB-lite"/>
    </source>
</evidence>
<evidence type="ECO:0000256" key="1">
    <source>
        <dbReference type="ARBA" id="ARBA00004370"/>
    </source>
</evidence>
<accession>A0ABQ7SQL5</accession>
<evidence type="ECO:0000256" key="8">
    <source>
        <dbReference type="ARBA" id="ARBA00041780"/>
    </source>
</evidence>
<evidence type="ECO:0000259" key="11">
    <source>
        <dbReference type="PROSITE" id="PS51886"/>
    </source>
</evidence>
<evidence type="ECO:0000256" key="2">
    <source>
        <dbReference type="ARBA" id="ARBA00004371"/>
    </source>
</evidence>
<evidence type="ECO:0000256" key="3">
    <source>
        <dbReference type="ARBA" id="ARBA00004496"/>
    </source>
</evidence>
<organism evidence="12 13">
    <name type="scientific">Phrynosoma platyrhinos</name>
    <name type="common">Desert horned lizard</name>
    <dbReference type="NCBI Taxonomy" id="52577"/>
    <lineage>
        <taxon>Eukaryota</taxon>
        <taxon>Metazoa</taxon>
        <taxon>Chordata</taxon>
        <taxon>Craniata</taxon>
        <taxon>Vertebrata</taxon>
        <taxon>Euteleostomi</taxon>
        <taxon>Lepidosauria</taxon>
        <taxon>Squamata</taxon>
        <taxon>Bifurcata</taxon>
        <taxon>Unidentata</taxon>
        <taxon>Episquamata</taxon>
        <taxon>Toxicofera</taxon>
        <taxon>Iguania</taxon>
        <taxon>Phrynosomatidae</taxon>
        <taxon>Phrynosomatinae</taxon>
        <taxon>Phrynosoma</taxon>
    </lineage>
</organism>
<sequence length="483" mass="52745">MAKEDAAGILRFHHFLEKMGNVESNSSYQKHLLRFLPDEQANIDAVFGSLCGVDDAIAAKAGKTAKKGAHVKNALPESMVVRLYDGMKSIQLTEKSPGLNAPVGKEQFVVFMSVLLKGNAEEKRGIIMKMISKAGGSVKGSQILEFAEDLVGSVVHVLSHRKELNGWNPKNMQNSSAGVKALASQLISELKSADGKRIEGAQVLDATYDEGSIEDWVFQVPQISTFLNVIVQQGLLILHSLPDQGRDVLQLLPECKGIKGNRFVSLLDIPSITYINSHLPSELQHEWKLLFASRLHGESFTQLCGHIVNKGPCVLVLRDADGYIFGGFSSCSWEVKPQFQGNNACFLFSISPALGVFTYTGYNDHYMYLNHGQQTMPNGLGMGGQHEYFGLWIDGNYGKGHSKAKPRCTTYNSPQLSANENFTLDAMEVWAVGGLPESATGKGQKSILDVNPEAQALLEMVGKSRLSDGLRVPDEDGDNNNSE</sequence>
<evidence type="ECO:0000256" key="6">
    <source>
        <dbReference type="ARBA" id="ARBA00023228"/>
    </source>
</evidence>
<dbReference type="PANTHER" id="PTHR23354:SF131">
    <property type="entry name" value="MTOR-ASSOCIATED PROTEIN MEAK7"/>
    <property type="match status" value="1"/>
</dbReference>
<dbReference type="PANTHER" id="PTHR23354">
    <property type="entry name" value="NUCLEOLAR PROTEIN 7/ESTROGEN RECEPTOR COACTIVATOR-RELATED"/>
    <property type="match status" value="1"/>
</dbReference>
<comment type="caution">
    <text evidence="12">The sequence shown here is derived from an EMBL/GenBank/DDBJ whole genome shotgun (WGS) entry which is preliminary data.</text>
</comment>
<keyword evidence="4" id="KW-0963">Cytoplasm</keyword>
<gene>
    <name evidence="12" type="ORF">JD844_000515</name>
</gene>
<keyword evidence="6" id="KW-0458">Lysosome</keyword>
<evidence type="ECO:0000256" key="4">
    <source>
        <dbReference type="ARBA" id="ARBA00022490"/>
    </source>
</evidence>
<reference evidence="12 13" key="1">
    <citation type="journal article" date="2022" name="Gigascience">
        <title>A chromosome-level genome assembly and annotation of the desert horned lizard, Phrynosoma platyrhinos, provides insight into chromosomal rearrangements among reptiles.</title>
        <authorList>
            <person name="Koochekian N."/>
            <person name="Ascanio A."/>
            <person name="Farleigh K."/>
            <person name="Card D.C."/>
            <person name="Schield D.R."/>
            <person name="Castoe T.A."/>
            <person name="Jezkova T."/>
        </authorList>
    </citation>
    <scope>NUCLEOTIDE SEQUENCE [LARGE SCALE GENOMIC DNA]</scope>
    <source>
        <strain evidence="12">NK-2021</strain>
    </source>
</reference>
<protein>
    <recommendedName>
        <fullName evidence="7">MTOR-associated protein MEAK7</fullName>
    </recommendedName>
    <alternativeName>
        <fullName evidence="9">TBC/LysM-associated domain-containing protein 1</fullName>
    </alternativeName>
    <alternativeName>
        <fullName evidence="8">TLD domain-containing protein 1</fullName>
    </alternativeName>
</protein>
<dbReference type="PROSITE" id="PS51886">
    <property type="entry name" value="TLDC"/>
    <property type="match status" value="1"/>
</dbReference>